<keyword evidence="1" id="KW-0175">Coiled coil</keyword>
<gene>
    <name evidence="2" type="ORF">LVIROSA_LOCUS17414</name>
</gene>
<dbReference type="Proteomes" id="UP001157418">
    <property type="component" value="Unassembled WGS sequence"/>
</dbReference>
<accession>A0AAU9MUD1</accession>
<comment type="caution">
    <text evidence="2">The sequence shown here is derived from an EMBL/GenBank/DDBJ whole genome shotgun (WGS) entry which is preliminary data.</text>
</comment>
<sequence length="96" mass="10790">MELRIDDLLVRSAQVVELQKKVEKLKLLRKAEKELAEARIQELLIEIQSLKKMLKKVVLIVLVFGNQVKVVLGDAGCIGLFDGVMVVYGMTILLTI</sequence>
<dbReference type="AlphaFoldDB" id="A0AAU9MUD1"/>
<feature type="coiled-coil region" evidence="1">
    <location>
        <begin position="15"/>
        <end position="53"/>
    </location>
</feature>
<protein>
    <submittedName>
        <fullName evidence="2">Uncharacterized protein</fullName>
    </submittedName>
</protein>
<evidence type="ECO:0000313" key="2">
    <source>
        <dbReference type="EMBL" id="CAH1430656.1"/>
    </source>
</evidence>
<reference evidence="2 3" key="1">
    <citation type="submission" date="2022-01" db="EMBL/GenBank/DDBJ databases">
        <authorList>
            <person name="Xiong W."/>
            <person name="Schranz E."/>
        </authorList>
    </citation>
    <scope>NUCLEOTIDE SEQUENCE [LARGE SCALE GENOMIC DNA]</scope>
</reference>
<organism evidence="2 3">
    <name type="scientific">Lactuca virosa</name>
    <dbReference type="NCBI Taxonomy" id="75947"/>
    <lineage>
        <taxon>Eukaryota</taxon>
        <taxon>Viridiplantae</taxon>
        <taxon>Streptophyta</taxon>
        <taxon>Embryophyta</taxon>
        <taxon>Tracheophyta</taxon>
        <taxon>Spermatophyta</taxon>
        <taxon>Magnoliopsida</taxon>
        <taxon>eudicotyledons</taxon>
        <taxon>Gunneridae</taxon>
        <taxon>Pentapetalae</taxon>
        <taxon>asterids</taxon>
        <taxon>campanulids</taxon>
        <taxon>Asterales</taxon>
        <taxon>Asteraceae</taxon>
        <taxon>Cichorioideae</taxon>
        <taxon>Cichorieae</taxon>
        <taxon>Lactucinae</taxon>
        <taxon>Lactuca</taxon>
    </lineage>
</organism>
<name>A0AAU9MUD1_9ASTR</name>
<evidence type="ECO:0000313" key="3">
    <source>
        <dbReference type="Proteomes" id="UP001157418"/>
    </source>
</evidence>
<keyword evidence="3" id="KW-1185">Reference proteome</keyword>
<dbReference type="EMBL" id="CAKMRJ010003334">
    <property type="protein sequence ID" value="CAH1430656.1"/>
    <property type="molecule type" value="Genomic_DNA"/>
</dbReference>
<evidence type="ECO:0000256" key="1">
    <source>
        <dbReference type="SAM" id="Coils"/>
    </source>
</evidence>
<proteinExistence type="predicted"/>